<sequence>KPRCRSPTTAWTIPCAEAGPAYDKLLRRQFGKQT</sequence>
<organism evidence="1">
    <name type="scientific">marine sediment metagenome</name>
    <dbReference type="NCBI Taxonomy" id="412755"/>
    <lineage>
        <taxon>unclassified sequences</taxon>
        <taxon>metagenomes</taxon>
        <taxon>ecological metagenomes</taxon>
    </lineage>
</organism>
<protein>
    <submittedName>
        <fullName evidence="1">Uncharacterized protein</fullName>
    </submittedName>
</protein>
<proteinExistence type="predicted"/>
<comment type="caution">
    <text evidence="1">The sequence shown here is derived from an EMBL/GenBank/DDBJ whole genome shotgun (WGS) entry which is preliminary data.</text>
</comment>
<dbReference type="EMBL" id="BARS01059695">
    <property type="protein sequence ID" value="GAG47394.1"/>
    <property type="molecule type" value="Genomic_DNA"/>
</dbReference>
<evidence type="ECO:0000313" key="1">
    <source>
        <dbReference type="EMBL" id="GAG47394.1"/>
    </source>
</evidence>
<gene>
    <name evidence="1" type="ORF">S01H1_86293</name>
</gene>
<name>X0XVP5_9ZZZZ</name>
<feature type="non-terminal residue" evidence="1">
    <location>
        <position position="34"/>
    </location>
</feature>
<dbReference type="AlphaFoldDB" id="X0XVP5"/>
<feature type="non-terminal residue" evidence="1">
    <location>
        <position position="1"/>
    </location>
</feature>
<reference evidence="1" key="1">
    <citation type="journal article" date="2014" name="Front. Microbiol.">
        <title>High frequency of phylogenetically diverse reductive dehalogenase-homologous genes in deep subseafloor sedimentary metagenomes.</title>
        <authorList>
            <person name="Kawai M."/>
            <person name="Futagami T."/>
            <person name="Toyoda A."/>
            <person name="Takaki Y."/>
            <person name="Nishi S."/>
            <person name="Hori S."/>
            <person name="Arai W."/>
            <person name="Tsubouchi T."/>
            <person name="Morono Y."/>
            <person name="Uchiyama I."/>
            <person name="Ito T."/>
            <person name="Fujiyama A."/>
            <person name="Inagaki F."/>
            <person name="Takami H."/>
        </authorList>
    </citation>
    <scope>NUCLEOTIDE SEQUENCE</scope>
    <source>
        <strain evidence="1">Expedition CK06-06</strain>
    </source>
</reference>
<accession>X0XVP5</accession>